<reference evidence="1" key="1">
    <citation type="journal article" date="2020" name="Stud. Mycol.">
        <title>101 Dothideomycetes genomes: a test case for predicting lifestyles and emergence of pathogens.</title>
        <authorList>
            <person name="Haridas S."/>
            <person name="Albert R."/>
            <person name="Binder M."/>
            <person name="Bloem J."/>
            <person name="Labutti K."/>
            <person name="Salamov A."/>
            <person name="Andreopoulos B."/>
            <person name="Baker S."/>
            <person name="Barry K."/>
            <person name="Bills G."/>
            <person name="Bluhm B."/>
            <person name="Cannon C."/>
            <person name="Castanera R."/>
            <person name="Culley D."/>
            <person name="Daum C."/>
            <person name="Ezra D."/>
            <person name="Gonzalez J."/>
            <person name="Henrissat B."/>
            <person name="Kuo A."/>
            <person name="Liang C."/>
            <person name="Lipzen A."/>
            <person name="Lutzoni F."/>
            <person name="Magnuson J."/>
            <person name="Mondo S."/>
            <person name="Nolan M."/>
            <person name="Ohm R."/>
            <person name="Pangilinan J."/>
            <person name="Park H.-J."/>
            <person name="Ramirez L."/>
            <person name="Alfaro M."/>
            <person name="Sun H."/>
            <person name="Tritt A."/>
            <person name="Yoshinaga Y."/>
            <person name="Zwiers L.-H."/>
            <person name="Turgeon B."/>
            <person name="Goodwin S."/>
            <person name="Spatafora J."/>
            <person name="Crous P."/>
            <person name="Grigoriev I."/>
        </authorList>
    </citation>
    <scope>NUCLEOTIDE SEQUENCE</scope>
    <source>
        <strain evidence="1">CBS 115976</strain>
    </source>
</reference>
<proteinExistence type="predicted"/>
<dbReference type="AlphaFoldDB" id="A0A6A6U6Q8"/>
<protein>
    <submittedName>
        <fullName evidence="1">Uncharacterized protein</fullName>
    </submittedName>
</protein>
<name>A0A6A6U6Q8_9PEZI</name>
<evidence type="ECO:0000313" key="1">
    <source>
        <dbReference type="EMBL" id="KAF2667336.1"/>
    </source>
</evidence>
<evidence type="ECO:0000313" key="2">
    <source>
        <dbReference type="Proteomes" id="UP000799302"/>
    </source>
</evidence>
<keyword evidence="2" id="KW-1185">Reference proteome</keyword>
<accession>A0A6A6U6Q8</accession>
<gene>
    <name evidence="1" type="ORF">BT63DRAFT_426230</name>
</gene>
<dbReference type="EMBL" id="MU004237">
    <property type="protein sequence ID" value="KAF2667336.1"/>
    <property type="molecule type" value="Genomic_DNA"/>
</dbReference>
<sequence>MAPQIYITSNLHHLKSISPQIYTTSKSYHLKTTSQHKHFTRERSRFFNLVSFTTSTTNIYNPPSSHIHHIPKDITNIHFQSSYSHHLHTSNNPYIAPCLNRN</sequence>
<feature type="non-terminal residue" evidence="1">
    <location>
        <position position="102"/>
    </location>
</feature>
<dbReference type="Proteomes" id="UP000799302">
    <property type="component" value="Unassembled WGS sequence"/>
</dbReference>
<organism evidence="1 2">
    <name type="scientific">Microthyrium microscopicum</name>
    <dbReference type="NCBI Taxonomy" id="703497"/>
    <lineage>
        <taxon>Eukaryota</taxon>
        <taxon>Fungi</taxon>
        <taxon>Dikarya</taxon>
        <taxon>Ascomycota</taxon>
        <taxon>Pezizomycotina</taxon>
        <taxon>Dothideomycetes</taxon>
        <taxon>Dothideomycetes incertae sedis</taxon>
        <taxon>Microthyriales</taxon>
        <taxon>Microthyriaceae</taxon>
        <taxon>Microthyrium</taxon>
    </lineage>
</organism>